<evidence type="ECO:0000313" key="2">
    <source>
        <dbReference type="Proteomes" id="UP000653477"/>
    </source>
</evidence>
<proteinExistence type="predicted"/>
<dbReference type="EMBL" id="BMPU01000003">
    <property type="protein sequence ID" value="GGM53766.1"/>
    <property type="molecule type" value="Genomic_DNA"/>
</dbReference>
<comment type="caution">
    <text evidence="1">The sequence shown here is derived from an EMBL/GenBank/DDBJ whole genome shotgun (WGS) entry which is preliminary data.</text>
</comment>
<reference evidence="2" key="1">
    <citation type="journal article" date="2019" name="Int. J. Syst. Evol. Microbiol.">
        <title>The Global Catalogue of Microorganisms (GCM) 10K type strain sequencing project: providing services to taxonomists for standard genome sequencing and annotation.</title>
        <authorList>
            <consortium name="The Broad Institute Genomics Platform"/>
            <consortium name="The Broad Institute Genome Sequencing Center for Infectious Disease"/>
            <person name="Wu L."/>
            <person name="Ma J."/>
        </authorList>
    </citation>
    <scope>NUCLEOTIDE SEQUENCE [LARGE SCALE GENOMIC DNA]</scope>
    <source>
        <strain evidence="2">JCM 30531</strain>
    </source>
</reference>
<accession>A0ABQ2H6V6</accession>
<gene>
    <name evidence="1" type="ORF">GCM10007088_10620</name>
</gene>
<evidence type="ECO:0000313" key="1">
    <source>
        <dbReference type="EMBL" id="GGM53766.1"/>
    </source>
</evidence>
<sequence>MDKHSGVMPLLLSNDSAYVCRMACDMREWSVAMPLIEEMATQMDSSIWSTRQTYTSYRYNNRAQKMLGYGRQLFGAFLLCAPQLRAPRA</sequence>
<dbReference type="Proteomes" id="UP000653477">
    <property type="component" value="Unassembled WGS sequence"/>
</dbReference>
<name>A0ABQ2H6V6_9PORP</name>
<protein>
    <submittedName>
        <fullName evidence="1">Uncharacterized protein</fullName>
    </submittedName>
</protein>
<organism evidence="1 2">
    <name type="scientific">Porphyromonas pasteri</name>
    <dbReference type="NCBI Taxonomy" id="1583331"/>
    <lineage>
        <taxon>Bacteria</taxon>
        <taxon>Pseudomonadati</taxon>
        <taxon>Bacteroidota</taxon>
        <taxon>Bacteroidia</taxon>
        <taxon>Bacteroidales</taxon>
        <taxon>Porphyromonadaceae</taxon>
        <taxon>Porphyromonas</taxon>
    </lineage>
</organism>
<keyword evidence="2" id="KW-1185">Reference proteome</keyword>